<dbReference type="NCBIfam" id="NF008686">
    <property type="entry name" value="PRK11705.1"/>
    <property type="match status" value="1"/>
</dbReference>
<sequence>MRNLTVQKYVQKALEKADITINGNKPHDIKLLDERALKRIITDGSLGLGETYMEGWWDCEGLDALSYQLCKAEMHKEVRTNLVHFIYSLSTKLINRQTIQRSKQVAQRHYNLDHHLFELMLGKSMAYSCGYWRDAHDLDSAQQAKYDLICKKIYLTEKDTLLDIGCGWGGFAAYAAENYGCQVVGISIASNQISYAKQRYRHLPIQFYTSDYRHSHIYNPDKKQFTKLVSIGAFEHFGQKNYVSFLQLMKEQLNDEGLFLLHTIGNNENVTTTDQWINKYIFPNGSLPSMIQLSHALETTFLVEDWHNFGAYYDNTLLAWNQNFERHWDAIKSQFDLRFYRMWRYYLLMCAGMFRSRTAQVWQLVLSKSGVKDGYESVR</sequence>
<dbReference type="Proteomes" id="UP000054736">
    <property type="component" value="Unassembled WGS sequence"/>
</dbReference>
<keyword evidence="4" id="KW-0949">S-adenosyl-L-methionine</keyword>
<dbReference type="PATRIC" id="fig|1212489.4.peg.1399"/>
<dbReference type="GO" id="GO:0008610">
    <property type="term" value="P:lipid biosynthetic process"/>
    <property type="evidence" value="ECO:0007669"/>
    <property type="project" value="InterPro"/>
</dbReference>
<dbReference type="SUPFAM" id="SSF53335">
    <property type="entry name" value="S-adenosyl-L-methionine-dependent methyltransferases"/>
    <property type="match status" value="1"/>
</dbReference>
<dbReference type="InterPro" id="IPR029063">
    <property type="entry name" value="SAM-dependent_MTases_sf"/>
</dbReference>
<proteinExistence type="inferred from homology"/>
<dbReference type="RefSeq" id="WP_058495625.1">
    <property type="nucleotide sequence ID" value="NZ_CAAAIU010000002.1"/>
</dbReference>
<evidence type="ECO:0000313" key="7">
    <source>
        <dbReference type="EMBL" id="KTC87708.1"/>
    </source>
</evidence>
<keyword evidence="3" id="KW-0808">Transferase</keyword>
<keyword evidence="5" id="KW-0443">Lipid metabolism</keyword>
<dbReference type="GO" id="GO:0008168">
    <property type="term" value="F:methyltransferase activity"/>
    <property type="evidence" value="ECO:0007669"/>
    <property type="project" value="UniProtKB-KW"/>
</dbReference>
<accession>A0A0W0SWR7</accession>
<organism evidence="7 8">
    <name type="scientific">Legionella drozanskii LLAP-1</name>
    <dbReference type="NCBI Taxonomy" id="1212489"/>
    <lineage>
        <taxon>Bacteria</taxon>
        <taxon>Pseudomonadati</taxon>
        <taxon>Pseudomonadota</taxon>
        <taxon>Gammaproteobacteria</taxon>
        <taxon>Legionellales</taxon>
        <taxon>Legionellaceae</taxon>
        <taxon>Legionella</taxon>
    </lineage>
</organism>
<evidence type="ECO:0000256" key="2">
    <source>
        <dbReference type="ARBA" id="ARBA00022603"/>
    </source>
</evidence>
<gene>
    <name evidence="7" type="ORF">Ldro_1327</name>
</gene>
<dbReference type="OrthoDB" id="9782855at2"/>
<dbReference type="PIRSF" id="PIRSF003085">
    <property type="entry name" value="CMAS"/>
    <property type="match status" value="1"/>
</dbReference>
<dbReference type="PANTHER" id="PTHR43667:SF1">
    <property type="entry name" value="CYCLOPROPANE-FATTY-ACYL-PHOSPHOLIPID SYNTHASE"/>
    <property type="match status" value="1"/>
</dbReference>
<dbReference type="EMBL" id="LNXY01000020">
    <property type="protein sequence ID" value="KTC87708.1"/>
    <property type="molecule type" value="Genomic_DNA"/>
</dbReference>
<reference evidence="7 8" key="1">
    <citation type="submission" date="2015-11" db="EMBL/GenBank/DDBJ databases">
        <title>Genomic analysis of 38 Legionella species identifies large and diverse effector repertoires.</title>
        <authorList>
            <person name="Burstein D."/>
            <person name="Amaro F."/>
            <person name="Zusman T."/>
            <person name="Lifshitz Z."/>
            <person name="Cohen O."/>
            <person name="Gilbert J.A."/>
            <person name="Pupko T."/>
            <person name="Shuman H.A."/>
            <person name="Segal G."/>
        </authorList>
    </citation>
    <scope>NUCLEOTIDE SEQUENCE [LARGE SCALE GENOMIC DNA]</scope>
    <source>
        <strain evidence="7 8">ATCC 700990</strain>
    </source>
</reference>
<dbReference type="GO" id="GO:0032259">
    <property type="term" value="P:methylation"/>
    <property type="evidence" value="ECO:0007669"/>
    <property type="project" value="UniProtKB-KW"/>
</dbReference>
<evidence type="ECO:0000256" key="6">
    <source>
        <dbReference type="PIRSR" id="PIRSR003085-1"/>
    </source>
</evidence>
<evidence type="ECO:0000256" key="3">
    <source>
        <dbReference type="ARBA" id="ARBA00022679"/>
    </source>
</evidence>
<dbReference type="STRING" id="1212489.Ldro_1327"/>
<protein>
    <submittedName>
        <fullName evidence="7">Cyclopropane fatty acid synthase</fullName>
    </submittedName>
</protein>
<dbReference type="PANTHER" id="PTHR43667">
    <property type="entry name" value="CYCLOPROPANE-FATTY-ACYL-PHOSPHOLIPID SYNTHASE"/>
    <property type="match status" value="1"/>
</dbReference>
<dbReference type="Pfam" id="PF02353">
    <property type="entry name" value="CMAS"/>
    <property type="match status" value="1"/>
</dbReference>
<evidence type="ECO:0000256" key="1">
    <source>
        <dbReference type="ARBA" id="ARBA00010815"/>
    </source>
</evidence>
<keyword evidence="2" id="KW-0489">Methyltransferase</keyword>
<keyword evidence="8" id="KW-1185">Reference proteome</keyword>
<comment type="caution">
    <text evidence="7">The sequence shown here is derived from an EMBL/GenBank/DDBJ whole genome shotgun (WGS) entry which is preliminary data.</text>
</comment>
<dbReference type="CDD" id="cd02440">
    <property type="entry name" value="AdoMet_MTases"/>
    <property type="match status" value="1"/>
</dbReference>
<dbReference type="Gene3D" id="3.40.50.150">
    <property type="entry name" value="Vaccinia Virus protein VP39"/>
    <property type="match status" value="1"/>
</dbReference>
<feature type="active site" evidence="6">
    <location>
        <position position="350"/>
    </location>
</feature>
<dbReference type="InterPro" id="IPR003333">
    <property type="entry name" value="CMAS"/>
</dbReference>
<dbReference type="InterPro" id="IPR050723">
    <property type="entry name" value="CFA/CMAS"/>
</dbReference>
<evidence type="ECO:0000313" key="8">
    <source>
        <dbReference type="Proteomes" id="UP000054736"/>
    </source>
</evidence>
<name>A0A0W0SWR7_9GAMM</name>
<dbReference type="AlphaFoldDB" id="A0A0W0SWR7"/>
<evidence type="ECO:0000256" key="5">
    <source>
        <dbReference type="ARBA" id="ARBA00023098"/>
    </source>
</evidence>
<evidence type="ECO:0000256" key="4">
    <source>
        <dbReference type="ARBA" id="ARBA00022691"/>
    </source>
</evidence>
<comment type="similarity">
    <text evidence="1">Belongs to the CFA/CMAS family.</text>
</comment>